<dbReference type="Pfam" id="PF06863">
    <property type="entry name" value="DUF1254"/>
    <property type="match status" value="1"/>
</dbReference>
<evidence type="ECO:0000313" key="4">
    <source>
        <dbReference type="Proteomes" id="UP000246702"/>
    </source>
</evidence>
<reference evidence="3 4" key="1">
    <citation type="submission" date="2016-12" db="EMBL/GenBank/DDBJ databases">
        <title>The genomes of Aspergillus section Nigri reveals drivers in fungal speciation.</title>
        <authorList>
            <consortium name="DOE Joint Genome Institute"/>
            <person name="Vesth T.C."/>
            <person name="Nybo J."/>
            <person name="Theobald S."/>
            <person name="Brandl J."/>
            <person name="Frisvad J.C."/>
            <person name="Nielsen K.F."/>
            <person name="Lyhne E.K."/>
            <person name="Kogle M.E."/>
            <person name="Kuo A."/>
            <person name="Riley R."/>
            <person name="Clum A."/>
            <person name="Nolan M."/>
            <person name="Lipzen A."/>
            <person name="Salamov A."/>
            <person name="Henrissat B."/>
            <person name="Wiebenga A."/>
            <person name="De Vries R.P."/>
            <person name="Grigoriev I.V."/>
            <person name="Mortensen U.H."/>
            <person name="Andersen M.R."/>
            <person name="Baker S.E."/>
        </authorList>
    </citation>
    <scope>NUCLEOTIDE SEQUENCE [LARGE SCALE GENOMIC DNA]</scope>
    <source>
        <strain evidence="3 4">CBS 115572</strain>
    </source>
</reference>
<name>A0A317X7E2_9EURO</name>
<feature type="domain" description="DUF1254" evidence="2">
    <location>
        <begin position="69"/>
        <end position="198"/>
    </location>
</feature>
<keyword evidence="4" id="KW-1185">Reference proteome</keyword>
<sequence>MAQYHAESVAVTPPATGIIMTPSYARTIAQMAYIWGWPMVNMLNREASVTQAPRPGLLDGILPVAPRGQVGMLHDYIEPAETFVTCPNQDVVYGLGFFSLDEQPVIAQVPDFGDRFWVYALYDARTDQFGQLGKPYNTKPGFYLLVGPRWNGLKPDGVREVIRCSTPLANAIPRIFQNDTPEDKEAIQKVINSVVFYPLEDFTGKMKTIEWANLEDIPGPGGDGGDGETKWVIPEQFFDQLPDVLNTVEPLQGEEALYGQFRLLLDAAAKDPELKKVVVATAVEAEDRVIPPFFEWKHNGRPAGNSWNRSTNNAQFGVDYFNRTGTSKSNMFDNRPTETQYFYTDFDSVGGELEGSSSYEIIFAAGEEPPVDGFWSLTLYNDKHLFHANDLKRYSLGTKSKTLQRNADGSLTLYTGAKSPGGEKESNWLPAPDGRFSLYIRAYWGQEGILDDSWTPPIIRKVE</sequence>
<dbReference type="RefSeq" id="XP_025471220.1">
    <property type="nucleotide sequence ID" value="XM_025610897.1"/>
</dbReference>
<dbReference type="InterPro" id="IPR010679">
    <property type="entry name" value="DUF1254"/>
</dbReference>
<dbReference type="InterPro" id="IPR037049">
    <property type="entry name" value="DUF1214_C_sf"/>
</dbReference>
<protein>
    <submittedName>
        <fullName evidence="3">DUF1214-domain-containing protein</fullName>
    </submittedName>
</protein>
<gene>
    <name evidence="3" type="ORF">BO94DRAFT_531432</name>
</gene>
<dbReference type="PANTHER" id="PTHR36509:SF2">
    <property type="entry name" value="BLL3101 PROTEIN"/>
    <property type="match status" value="1"/>
</dbReference>
<proteinExistence type="predicted"/>
<evidence type="ECO:0000259" key="2">
    <source>
        <dbReference type="Pfam" id="PF06863"/>
    </source>
</evidence>
<feature type="domain" description="DUF1214" evidence="1">
    <location>
        <begin position="338"/>
        <end position="446"/>
    </location>
</feature>
<organism evidence="3 4">
    <name type="scientific">Aspergillus sclerotioniger CBS 115572</name>
    <dbReference type="NCBI Taxonomy" id="1450535"/>
    <lineage>
        <taxon>Eukaryota</taxon>
        <taxon>Fungi</taxon>
        <taxon>Dikarya</taxon>
        <taxon>Ascomycota</taxon>
        <taxon>Pezizomycotina</taxon>
        <taxon>Eurotiomycetes</taxon>
        <taxon>Eurotiomycetidae</taxon>
        <taxon>Eurotiales</taxon>
        <taxon>Aspergillaceae</taxon>
        <taxon>Aspergillus</taxon>
        <taxon>Aspergillus subgen. Circumdati</taxon>
    </lineage>
</organism>
<dbReference type="EMBL" id="MSFK01000004">
    <property type="protein sequence ID" value="PWY94459.1"/>
    <property type="molecule type" value="Genomic_DNA"/>
</dbReference>
<dbReference type="OrthoDB" id="2018906at2759"/>
<accession>A0A317X7E2</accession>
<evidence type="ECO:0000313" key="3">
    <source>
        <dbReference type="EMBL" id="PWY94459.1"/>
    </source>
</evidence>
<dbReference type="PANTHER" id="PTHR36509">
    <property type="entry name" value="BLL3101 PROTEIN"/>
    <property type="match status" value="1"/>
</dbReference>
<dbReference type="SUPFAM" id="SSF160935">
    <property type="entry name" value="VPA0735-like"/>
    <property type="match status" value="1"/>
</dbReference>
<dbReference type="InterPro" id="IPR010621">
    <property type="entry name" value="DUF1214"/>
</dbReference>
<comment type="caution">
    <text evidence="3">The sequence shown here is derived from an EMBL/GenBank/DDBJ whole genome shotgun (WGS) entry which is preliminary data.</text>
</comment>
<dbReference type="Proteomes" id="UP000246702">
    <property type="component" value="Unassembled WGS sequence"/>
</dbReference>
<dbReference type="Gene3D" id="2.60.40.1610">
    <property type="entry name" value="Domain of unknown function DUF1254"/>
    <property type="match status" value="1"/>
</dbReference>
<dbReference type="Pfam" id="PF06742">
    <property type="entry name" value="DUF1214"/>
    <property type="match status" value="1"/>
</dbReference>
<dbReference type="InterPro" id="IPR037050">
    <property type="entry name" value="DUF1254_sf"/>
</dbReference>
<dbReference type="Gene3D" id="2.60.120.600">
    <property type="entry name" value="Domain of unknown function DUF1214, C-terminal domain"/>
    <property type="match status" value="1"/>
</dbReference>
<evidence type="ECO:0000259" key="1">
    <source>
        <dbReference type="Pfam" id="PF06742"/>
    </source>
</evidence>
<dbReference type="AlphaFoldDB" id="A0A317X7E2"/>
<dbReference type="GeneID" id="37113040"/>